<sequence length="121" mass="13655">MDSITRKGHLGLPPPSALQKPDPISLLQEGISLLFSRWNGLQLAVRNKWGGHDSLQKSHQLAADILSWFSQSTGPVHVEDVENFLHESLLLCFNTDIEDGSIEVVAEQLMMMHEEYLNRSY</sequence>
<organism evidence="3 4">
    <name type="scientific">Erythroxylum novogranatense</name>
    <dbReference type="NCBI Taxonomy" id="1862640"/>
    <lineage>
        <taxon>Eukaryota</taxon>
        <taxon>Viridiplantae</taxon>
        <taxon>Streptophyta</taxon>
        <taxon>Embryophyta</taxon>
        <taxon>Tracheophyta</taxon>
        <taxon>Spermatophyta</taxon>
        <taxon>Magnoliopsida</taxon>
        <taxon>eudicotyledons</taxon>
        <taxon>Gunneridae</taxon>
        <taxon>Pentapetalae</taxon>
        <taxon>rosids</taxon>
        <taxon>fabids</taxon>
        <taxon>Malpighiales</taxon>
        <taxon>Erythroxylaceae</taxon>
        <taxon>Erythroxylum</taxon>
    </lineage>
</organism>
<comment type="similarity">
    <text evidence="1">Belongs to the TSR2 family.</text>
</comment>
<name>A0AAV8S5J9_9ROSI</name>
<evidence type="ECO:0000313" key="4">
    <source>
        <dbReference type="Proteomes" id="UP001159364"/>
    </source>
</evidence>
<comment type="caution">
    <text evidence="3">The sequence shown here is derived from an EMBL/GenBank/DDBJ whole genome shotgun (WGS) entry which is preliminary data.</text>
</comment>
<evidence type="ECO:0000256" key="2">
    <source>
        <dbReference type="ARBA" id="ARBA00022552"/>
    </source>
</evidence>
<accession>A0AAV8S5J9</accession>
<dbReference type="EMBL" id="JAIWQS010000161">
    <property type="protein sequence ID" value="KAJ8747471.1"/>
    <property type="molecule type" value="Genomic_DNA"/>
</dbReference>
<proteinExistence type="inferred from homology"/>
<evidence type="ECO:0000256" key="1">
    <source>
        <dbReference type="ARBA" id="ARBA00006524"/>
    </source>
</evidence>
<reference evidence="3 4" key="1">
    <citation type="submission" date="2021-09" db="EMBL/GenBank/DDBJ databases">
        <title>Genomic insights and catalytic innovation underlie evolution of tropane alkaloids biosynthesis.</title>
        <authorList>
            <person name="Wang Y.-J."/>
            <person name="Tian T."/>
            <person name="Huang J.-P."/>
            <person name="Huang S.-X."/>
        </authorList>
    </citation>
    <scope>NUCLEOTIDE SEQUENCE [LARGE SCALE GENOMIC DNA]</scope>
    <source>
        <strain evidence="3">KIB-2018</strain>
        <tissue evidence="3">Leaf</tissue>
    </source>
</reference>
<dbReference type="PANTHER" id="PTHR21250">
    <property type="entry name" value="PRE-RRNA-PROCESSING PROTEIN TSR2 HOMOLOG"/>
    <property type="match status" value="1"/>
</dbReference>
<evidence type="ECO:0008006" key="5">
    <source>
        <dbReference type="Google" id="ProtNLM"/>
    </source>
</evidence>
<dbReference type="GO" id="GO:0006364">
    <property type="term" value="P:rRNA processing"/>
    <property type="evidence" value="ECO:0007669"/>
    <property type="project" value="UniProtKB-KW"/>
</dbReference>
<keyword evidence="2" id="KW-0698">rRNA processing</keyword>
<protein>
    <recommendedName>
        <fullName evidence="5">Pre-rRNA-processing protein TSR2 homolog</fullName>
    </recommendedName>
</protein>
<dbReference type="Pfam" id="PF10273">
    <property type="entry name" value="WGG"/>
    <property type="match status" value="1"/>
</dbReference>
<keyword evidence="4" id="KW-1185">Reference proteome</keyword>
<dbReference type="AlphaFoldDB" id="A0AAV8S5J9"/>
<dbReference type="Proteomes" id="UP001159364">
    <property type="component" value="Unassembled WGS sequence"/>
</dbReference>
<dbReference type="InterPro" id="IPR019398">
    <property type="entry name" value="Pre-rRNA_process_TSR2"/>
</dbReference>
<gene>
    <name evidence="3" type="ORF">K2173_008768</name>
</gene>
<evidence type="ECO:0000313" key="3">
    <source>
        <dbReference type="EMBL" id="KAJ8747471.1"/>
    </source>
</evidence>